<dbReference type="GO" id="GO:0003677">
    <property type="term" value="F:DNA binding"/>
    <property type="evidence" value="ECO:0007669"/>
    <property type="project" value="InterPro"/>
</dbReference>
<feature type="transmembrane region" description="Helical" evidence="1">
    <location>
        <begin position="101"/>
        <end position="120"/>
    </location>
</feature>
<proteinExistence type="predicted"/>
<dbReference type="Gene3D" id="2.60.40.10">
    <property type="entry name" value="Immunoglobulins"/>
    <property type="match status" value="1"/>
</dbReference>
<dbReference type="Gene3D" id="1.10.260.40">
    <property type="entry name" value="lambda repressor-like DNA-binding domains"/>
    <property type="match status" value="1"/>
</dbReference>
<dbReference type="InterPro" id="IPR050400">
    <property type="entry name" value="Bact_Cytoskel_RodZ"/>
</dbReference>
<dbReference type="InterPro" id="IPR025194">
    <property type="entry name" value="RodZ-like_C"/>
</dbReference>
<evidence type="ECO:0000313" key="3">
    <source>
        <dbReference type="EMBL" id="NLE31082.1"/>
    </source>
</evidence>
<dbReference type="Proteomes" id="UP000554004">
    <property type="component" value="Unassembled WGS sequence"/>
</dbReference>
<dbReference type="PANTHER" id="PTHR34475:SF1">
    <property type="entry name" value="CYTOSKELETON PROTEIN RODZ"/>
    <property type="match status" value="1"/>
</dbReference>
<keyword evidence="1" id="KW-1133">Transmembrane helix</keyword>
<dbReference type="Pfam" id="PF13464">
    <property type="entry name" value="RodZ_C"/>
    <property type="match status" value="1"/>
</dbReference>
<organism evidence="3 4">
    <name type="scientific">Candidatus Dojkabacteria bacterium</name>
    <dbReference type="NCBI Taxonomy" id="2099670"/>
    <lineage>
        <taxon>Bacteria</taxon>
        <taxon>Candidatus Dojkabacteria</taxon>
    </lineage>
</organism>
<dbReference type="PANTHER" id="PTHR34475">
    <property type="match status" value="1"/>
</dbReference>
<dbReference type="InterPro" id="IPR013783">
    <property type="entry name" value="Ig-like_fold"/>
</dbReference>
<dbReference type="InterPro" id="IPR010982">
    <property type="entry name" value="Lambda_DNA-bd_dom_sf"/>
</dbReference>
<dbReference type="Pfam" id="PF13413">
    <property type="entry name" value="HTH_25"/>
    <property type="match status" value="1"/>
</dbReference>
<sequence length="310" mass="35102">MITAGEIIKNKREELKKDLNHVSSDTKIQKRYLEYIENNQFDKFDSDIFACGFLKIYSQYLDLDIQKVLALYRRSTKTRPTTSKKSNILVKRDKVKISPKLIGIITLSIFLISVIGYIGYQIYKFQKPPILTVSQPIDEYISEQETIVIKGNTQASTIVEINGNKVEVNDSGDFESEYTLKQGVNSISVIAWKESNTNQKSNVTLKVVYSPLEIAEIEEEEVKEFILILSISQSPSWIKLDIDGENKISQVLQPNTEHEYRVESNFTLVTGRVQNTSLTVNNEALPISSSSQSGIGQLTCNIVNSELKCE</sequence>
<accession>A0A847ETN8</accession>
<evidence type="ECO:0000256" key="1">
    <source>
        <dbReference type="SAM" id="Phobius"/>
    </source>
</evidence>
<keyword evidence="1" id="KW-0812">Transmembrane</keyword>
<comment type="caution">
    <text evidence="3">The sequence shown here is derived from an EMBL/GenBank/DDBJ whole genome shotgun (WGS) entry which is preliminary data.</text>
</comment>
<dbReference type="EMBL" id="JAAZAL010000086">
    <property type="protein sequence ID" value="NLE31082.1"/>
    <property type="molecule type" value="Genomic_DNA"/>
</dbReference>
<reference evidence="3 4" key="1">
    <citation type="journal article" date="2020" name="Biotechnol. Biofuels">
        <title>New insights from the biogas microbiome by comprehensive genome-resolved metagenomics of nearly 1600 species originating from multiple anaerobic digesters.</title>
        <authorList>
            <person name="Campanaro S."/>
            <person name="Treu L."/>
            <person name="Rodriguez-R L.M."/>
            <person name="Kovalovszki A."/>
            <person name="Ziels R.M."/>
            <person name="Maus I."/>
            <person name="Zhu X."/>
            <person name="Kougias P.G."/>
            <person name="Basile A."/>
            <person name="Luo G."/>
            <person name="Schluter A."/>
            <person name="Konstantinidis K.T."/>
            <person name="Angelidaki I."/>
        </authorList>
    </citation>
    <scope>NUCLEOTIDE SEQUENCE [LARGE SCALE GENOMIC DNA]</scope>
    <source>
        <strain evidence="3">AS06rmzACSIP_421</strain>
    </source>
</reference>
<name>A0A847ETN8_9BACT</name>
<dbReference type="AlphaFoldDB" id="A0A847ETN8"/>
<keyword evidence="1" id="KW-0472">Membrane</keyword>
<evidence type="ECO:0000259" key="2">
    <source>
        <dbReference type="Pfam" id="PF13464"/>
    </source>
</evidence>
<protein>
    <submittedName>
        <fullName evidence="3">DUF4115 domain-containing protein</fullName>
    </submittedName>
</protein>
<feature type="domain" description="Cytoskeleton protein RodZ-like C-terminal" evidence="2">
    <location>
        <begin position="234"/>
        <end position="294"/>
    </location>
</feature>
<gene>
    <name evidence="3" type="ORF">GX618_02290</name>
</gene>
<dbReference type="Pfam" id="PF09136">
    <property type="entry name" value="Glucodextran_B"/>
    <property type="match status" value="1"/>
</dbReference>
<evidence type="ECO:0000313" key="4">
    <source>
        <dbReference type="Proteomes" id="UP000554004"/>
    </source>
</evidence>